<dbReference type="SMART" id="SM01360">
    <property type="entry name" value="A2M"/>
    <property type="match status" value="1"/>
</dbReference>
<organism evidence="3 4">
    <name type="scientific">Arcticibacter tournemirensis</name>
    <dbReference type="NCBI Taxonomy" id="699437"/>
    <lineage>
        <taxon>Bacteria</taxon>
        <taxon>Pseudomonadati</taxon>
        <taxon>Bacteroidota</taxon>
        <taxon>Sphingobacteriia</taxon>
        <taxon>Sphingobacteriales</taxon>
        <taxon>Sphingobacteriaceae</taxon>
        <taxon>Arcticibacter</taxon>
    </lineage>
</organism>
<comment type="caution">
    <text evidence="3">The sequence shown here is derived from an EMBL/GenBank/DDBJ whole genome shotgun (WGS) entry which is preliminary data.</text>
</comment>
<feature type="domain" description="Alpha-2-macroglobulin" evidence="2">
    <location>
        <begin position="1305"/>
        <end position="1394"/>
    </location>
</feature>
<keyword evidence="4" id="KW-1185">Reference proteome</keyword>
<name>A0A5M9HHC1_9SPHI</name>
<dbReference type="Gene3D" id="2.60.40.1120">
    <property type="entry name" value="Carboxypeptidase-like, regulatory domain"/>
    <property type="match status" value="1"/>
</dbReference>
<dbReference type="InterPro" id="IPR037066">
    <property type="entry name" value="Plug_dom_sf"/>
</dbReference>
<dbReference type="PANTHER" id="PTHR40094">
    <property type="entry name" value="ALPHA-2-MACROGLOBULIN HOMOLOG"/>
    <property type="match status" value="1"/>
</dbReference>
<protein>
    <submittedName>
        <fullName evidence="3">TonB-dependent receptor plug domain-containing protein</fullName>
    </submittedName>
</protein>
<keyword evidence="1" id="KW-0732">Signal</keyword>
<gene>
    <name evidence="3" type="ORF">F1649_02310</name>
</gene>
<dbReference type="Pfam" id="PF00207">
    <property type="entry name" value="A2M"/>
    <property type="match status" value="1"/>
</dbReference>
<feature type="signal peptide" evidence="1">
    <location>
        <begin position="1"/>
        <end position="19"/>
    </location>
</feature>
<feature type="chain" id="PRO_5024414974" evidence="1">
    <location>
        <begin position="20"/>
        <end position="1935"/>
    </location>
</feature>
<dbReference type="Gene3D" id="2.170.130.10">
    <property type="entry name" value="TonB-dependent receptor, plug domain"/>
    <property type="match status" value="1"/>
</dbReference>
<dbReference type="Gene3D" id="2.20.130.20">
    <property type="match status" value="1"/>
</dbReference>
<dbReference type="Gene3D" id="2.60.40.1930">
    <property type="match status" value="1"/>
</dbReference>
<dbReference type="Pfam" id="PF17973">
    <property type="entry name" value="bMG10"/>
    <property type="match status" value="1"/>
</dbReference>
<dbReference type="Proteomes" id="UP000322918">
    <property type="component" value="Unassembled WGS sequence"/>
</dbReference>
<dbReference type="Gene3D" id="1.50.10.20">
    <property type="match status" value="1"/>
</dbReference>
<evidence type="ECO:0000259" key="2">
    <source>
        <dbReference type="SMART" id="SM01360"/>
    </source>
</evidence>
<reference evidence="3 4" key="1">
    <citation type="submission" date="2019-09" db="EMBL/GenBank/DDBJ databases">
        <title>Pararcticibacter amylolyticus gen. nov., sp. nov., isolated from a rottenly hemp rope, and reclassification of Pedobacter tournemirensis as Pararcticibacter tournemirensis comb. nov.</title>
        <authorList>
            <person name="Cai Y."/>
        </authorList>
    </citation>
    <scope>NUCLEOTIDE SEQUENCE [LARGE SCALE GENOMIC DNA]</scope>
    <source>
        <strain evidence="3 4">TF5-37.2-LB10</strain>
    </source>
</reference>
<proteinExistence type="predicted"/>
<accession>A0A5M9HHC1</accession>
<evidence type="ECO:0000256" key="1">
    <source>
        <dbReference type="SAM" id="SignalP"/>
    </source>
</evidence>
<dbReference type="Pfam" id="PF07715">
    <property type="entry name" value="Plug"/>
    <property type="match status" value="1"/>
</dbReference>
<evidence type="ECO:0000313" key="4">
    <source>
        <dbReference type="Proteomes" id="UP000322918"/>
    </source>
</evidence>
<evidence type="ECO:0000313" key="3">
    <source>
        <dbReference type="EMBL" id="KAA8485853.1"/>
    </source>
</evidence>
<dbReference type="EMBL" id="VWNE01000003">
    <property type="protein sequence ID" value="KAA8485853.1"/>
    <property type="molecule type" value="Genomic_DNA"/>
</dbReference>
<dbReference type="InterPro" id="IPR008930">
    <property type="entry name" value="Terpenoid_cyclase/PrenylTrfase"/>
</dbReference>
<sequence length="1935" mass="220632">MKHLLLILNLIILISSTHAQKPLTNSRQSSYYTYIYRLDDETVKRFYSKKILTNEIAGHPLDSFLTDKPRPLHLQPGNYLEVHALKNKLQYKLLQRRSAYLKILENRHDLQFVLSSVNGEKVEDAQVYLEGRKIPFDPERQLYHTRRPRKNQLLQIKHQGISNYYSLTSKPEYRYSYKKPGLFSRLWNFVKKPFRKKQKGRPYYYTPPVNPGFLVFNKPVYRPGDTVKLKAFILDKKSKKPIRYPKLLVRLKDDPWDNGKIIGYVNAYRPGGFEYEFKLTDSLDLDLDDDYTVSLETLESAKYDLDEYDGDLEDREYLMKRTVFQASNFHYEDYELKTNRFAMRADKTGHSPGSPISLYFKATDENDLNVADGRIELTLMSRNSRNYKENTVFIPDTLWQHQMQLDATGETKLVIPDSIFPKADLDFTADAVFLNANNERLNDLKYLSFKSESKEIDAKLDGDTLKINYRIGGKEIRTTAMLAVCNANNDTLLVKKIQLPARELLGQGADVYSVSVDSYTKAFSVRSFPAELSASGYRNADSLFIKVSNPRKLNFWYTVFSGKKIVLQGKTNNLNYAHPFKEKKNVSVLLNFLWGGEPAQQEIQVPYQDKLLSIQTSQPLTVYPGQQINIEVDVKDASGKPVAGADITGYSFTRKFQNATVPFIPYLGRVYPYRTLSNPVTIGKLQESGELKLNWQRWSKEMGLDSIEHYKFTHPSAIYRIGEPAPDSITQIAPFVVKDGDILPVHILYIDEKPVYFSQTTHLQRYSFRVEPGSHKVRFRTKNMMITLDSVIVTKGEKLILSLNGDMQNNTSAKFVKQAKVLSSYEATLINKYLISVVNNFGDRFATIEQSNSIFLLNTESSDNYGIRPHSDAVLTGPYNGLAVRFTRKDSQPVYFNPEPGYSFEFQPGLLKQKSLDEKYPFSLYLDNNTSNGNDYTQYALTGGEVDTLWQYYLDLRSHTTRLFRNEYLSGRGTGRLIIKVDTLNTGKVPFVKNIIVYKKGDPDFMKIFPGNTTDLQNYSPGIYRVFYLLKGNKYILQDNVRIRANGTNYYSTGKPDILPADAVSFNIAKVIENKSRLNGSNQEDESSQLIKEVFNEKYLDTGTFTGLMSGAVYDKKDKTPIPGVTVKVKGTSAGTTTDMSGRFSIKVPSSGKLQIMLIGYETKEVSIQNGGTADVYLSESHLSLDEVVVVGYGAQKKTAVTGAVSVMYDRLEGVQIRGVASSASGSPLIIVDGVPYAGNMASLDPSLIGEMNILKNEAATALYGSRGANGVILISTKKKVGKAGAGEAQPEQQPIFRRNFADYAFWQPRLRTDEQGKASFTVTFPDDITNWRTFFIGMSGNKQSGYAEGQIKSYKSISASFTSPLFAVRGDTFEPVGKIMNYTTDTISLNRSFSFNGKLMKEDTFRITNSKIDTFRIQAEGKDSLHFEYSIKRPTGYFDGERRSIPLYERGVLETKGVFETLEKDTSISLRFDPKLGKVTLRAEASLLPVLLEETNRLRKYEYLCNEQIASKLKGLLAEKKIRAYLKEPFKHEKDINELIKKLLENRRKEGTWGWWKDTSAELWISLHAAEALLEADAMGYRTQIDKQKLIDYLIYEVSFLKGQNKLTAIELLSTLNAKADFKSLIKDYERSLSPKQKITAYEKMKLMRTRQRAGLPVLTDSLLKTIRYTMFGNAYWGEQRYLFFDNSIQLSILAYRILREDGKHTALLSKIRNYFLEQRKDGQWRNTYESSLILETILPDILKDGKTPEPASLILSGERNETVTRFPYTAMLDNNAKLTIEKKGEFPVYLTAYQQFFNSSPAKTNKDFTVNTSFEKDENKLNELKGGQPVVLKADVIARADADYVMIEIPIPAGCSYESKEQSYSYTGSEVHREYFKNKVSIFCNKLKAGRYSYSIKLVPRYTGTYTLNPAKVEMMYFPVFFGREEIKQIRIK</sequence>
<dbReference type="InterPro" id="IPR041246">
    <property type="entry name" value="Bact_MG10"/>
</dbReference>
<dbReference type="OrthoDB" id="9767116at2"/>
<dbReference type="InterPro" id="IPR001599">
    <property type="entry name" value="Macroglobln_a2"/>
</dbReference>
<dbReference type="PANTHER" id="PTHR40094:SF1">
    <property type="entry name" value="UBIQUITIN DOMAIN-CONTAINING PROTEIN"/>
    <property type="match status" value="1"/>
</dbReference>
<dbReference type="RefSeq" id="WP_141816772.1">
    <property type="nucleotide sequence ID" value="NZ_VFPL01000002.1"/>
</dbReference>
<dbReference type="GO" id="GO:0004866">
    <property type="term" value="F:endopeptidase inhibitor activity"/>
    <property type="evidence" value="ECO:0007669"/>
    <property type="project" value="InterPro"/>
</dbReference>
<dbReference type="InterPro" id="IPR008969">
    <property type="entry name" value="CarboxyPept-like_regulatory"/>
</dbReference>
<keyword evidence="3" id="KW-0675">Receptor</keyword>
<dbReference type="SUPFAM" id="SSF49464">
    <property type="entry name" value="Carboxypeptidase regulatory domain-like"/>
    <property type="match status" value="1"/>
</dbReference>
<dbReference type="InterPro" id="IPR051802">
    <property type="entry name" value="YfhM-like"/>
</dbReference>
<dbReference type="InterPro" id="IPR012910">
    <property type="entry name" value="Plug_dom"/>
</dbReference>
<dbReference type="SUPFAM" id="SSF56935">
    <property type="entry name" value="Porins"/>
    <property type="match status" value="1"/>
</dbReference>
<dbReference type="Pfam" id="PF13715">
    <property type="entry name" value="CarbopepD_reg_2"/>
    <property type="match status" value="1"/>
</dbReference>
<dbReference type="SUPFAM" id="SSF48239">
    <property type="entry name" value="Terpenoid cyclases/Protein prenyltransferases"/>
    <property type="match status" value="1"/>
</dbReference>